<comment type="caution">
    <text evidence="1">The sequence shown here is derived from an EMBL/GenBank/DDBJ whole genome shotgun (WGS) entry which is preliminary data.</text>
</comment>
<organism evidence="1 2">
    <name type="scientific">Tothia fuscella</name>
    <dbReference type="NCBI Taxonomy" id="1048955"/>
    <lineage>
        <taxon>Eukaryota</taxon>
        <taxon>Fungi</taxon>
        <taxon>Dikarya</taxon>
        <taxon>Ascomycota</taxon>
        <taxon>Pezizomycotina</taxon>
        <taxon>Dothideomycetes</taxon>
        <taxon>Pleosporomycetidae</taxon>
        <taxon>Venturiales</taxon>
        <taxon>Cylindrosympodiaceae</taxon>
        <taxon>Tothia</taxon>
    </lineage>
</organism>
<evidence type="ECO:0000313" key="1">
    <source>
        <dbReference type="EMBL" id="KAF2434703.1"/>
    </source>
</evidence>
<proteinExistence type="predicted"/>
<dbReference type="Proteomes" id="UP000800235">
    <property type="component" value="Unassembled WGS sequence"/>
</dbReference>
<gene>
    <name evidence="1" type="ORF">EJ08DRAFT_427278</name>
</gene>
<name>A0A9P4P0P7_9PEZI</name>
<dbReference type="AlphaFoldDB" id="A0A9P4P0P7"/>
<sequence length="154" mass="18274">MFRLKSRSRIFQRWSGTCPMKSSQLFATWILITAMIDDGHQIDLAAQMRDWGNTEIVYADLEMSFSYSRQDYRYLKKHVCVKLELYIICHMIERSVLGQPNRFRIVYYPQHSTNLAIQRRPDLLDANSRHYLEYLRVVLDPPIFPSLAAPQHLH</sequence>
<reference evidence="1" key="1">
    <citation type="journal article" date="2020" name="Stud. Mycol.">
        <title>101 Dothideomycetes genomes: a test case for predicting lifestyles and emergence of pathogens.</title>
        <authorList>
            <person name="Haridas S."/>
            <person name="Albert R."/>
            <person name="Binder M."/>
            <person name="Bloem J."/>
            <person name="Labutti K."/>
            <person name="Salamov A."/>
            <person name="Andreopoulos B."/>
            <person name="Baker S."/>
            <person name="Barry K."/>
            <person name="Bills G."/>
            <person name="Bluhm B."/>
            <person name="Cannon C."/>
            <person name="Castanera R."/>
            <person name="Culley D."/>
            <person name="Daum C."/>
            <person name="Ezra D."/>
            <person name="Gonzalez J."/>
            <person name="Henrissat B."/>
            <person name="Kuo A."/>
            <person name="Liang C."/>
            <person name="Lipzen A."/>
            <person name="Lutzoni F."/>
            <person name="Magnuson J."/>
            <person name="Mondo S."/>
            <person name="Nolan M."/>
            <person name="Ohm R."/>
            <person name="Pangilinan J."/>
            <person name="Park H.-J."/>
            <person name="Ramirez L."/>
            <person name="Alfaro M."/>
            <person name="Sun H."/>
            <person name="Tritt A."/>
            <person name="Yoshinaga Y."/>
            <person name="Zwiers L.-H."/>
            <person name="Turgeon B."/>
            <person name="Goodwin S."/>
            <person name="Spatafora J."/>
            <person name="Crous P."/>
            <person name="Grigoriev I."/>
        </authorList>
    </citation>
    <scope>NUCLEOTIDE SEQUENCE</scope>
    <source>
        <strain evidence="1">CBS 130266</strain>
    </source>
</reference>
<dbReference type="EMBL" id="MU007015">
    <property type="protein sequence ID" value="KAF2434703.1"/>
    <property type="molecule type" value="Genomic_DNA"/>
</dbReference>
<protein>
    <submittedName>
        <fullName evidence="1">Uncharacterized protein</fullName>
    </submittedName>
</protein>
<accession>A0A9P4P0P7</accession>
<keyword evidence="2" id="KW-1185">Reference proteome</keyword>
<evidence type="ECO:0000313" key="2">
    <source>
        <dbReference type="Proteomes" id="UP000800235"/>
    </source>
</evidence>